<keyword evidence="3" id="KW-1185">Reference proteome</keyword>
<comment type="caution">
    <text evidence="1">The sequence shown here is derived from an EMBL/GenBank/DDBJ whole genome shotgun (WGS) entry which is preliminary data.</text>
</comment>
<organism evidence="1 3">
    <name type="scientific">Mycena citricolor</name>
    <dbReference type="NCBI Taxonomy" id="2018698"/>
    <lineage>
        <taxon>Eukaryota</taxon>
        <taxon>Fungi</taxon>
        <taxon>Dikarya</taxon>
        <taxon>Basidiomycota</taxon>
        <taxon>Agaricomycotina</taxon>
        <taxon>Agaricomycetes</taxon>
        <taxon>Agaricomycetidae</taxon>
        <taxon>Agaricales</taxon>
        <taxon>Marasmiineae</taxon>
        <taxon>Mycenaceae</taxon>
        <taxon>Mycena</taxon>
    </lineage>
</organism>
<evidence type="ECO:0000313" key="2">
    <source>
        <dbReference type="EMBL" id="CAK5282767.1"/>
    </source>
</evidence>
<evidence type="ECO:0000313" key="1">
    <source>
        <dbReference type="EMBL" id="CAK5282755.1"/>
    </source>
</evidence>
<accession>A0AAD2HX19</accession>
<proteinExistence type="predicted"/>
<gene>
    <name evidence="1" type="ORF">MYCIT1_LOCUS34767</name>
    <name evidence="2" type="ORF">MYCIT1_LOCUS34795</name>
</gene>
<reference evidence="1" key="1">
    <citation type="submission" date="2023-11" db="EMBL/GenBank/DDBJ databases">
        <authorList>
            <person name="De Vega J J."/>
            <person name="De Vega J J."/>
        </authorList>
    </citation>
    <scope>NUCLEOTIDE SEQUENCE</scope>
</reference>
<protein>
    <submittedName>
        <fullName evidence="1">Uncharacterized protein</fullName>
    </submittedName>
</protein>
<evidence type="ECO:0000313" key="3">
    <source>
        <dbReference type="Proteomes" id="UP001295794"/>
    </source>
</evidence>
<dbReference type="AlphaFoldDB" id="A0AAD2HX19"/>
<sequence length="194" mass="21558">MDLPFRAKWALPPPPVVLLLGQTDISAPTFPTPLMHEDLDLGPPLAFTDKAISKAPKVVDKKAKTVTFDSSPKPSAWVYPPSANSDSDSGSDTTASISFMIPLGGPSHVRDSDFPLLTGWTQAFIDQFQTDVESLAQRKFHPKLSLKDQDPKIKAQVVAEILKKYPIVDKFIDHWPLEKVLIRICKNSAAKWRR</sequence>
<dbReference type="EMBL" id="CAVNYO010000462">
    <property type="protein sequence ID" value="CAK5282767.1"/>
    <property type="molecule type" value="Genomic_DNA"/>
</dbReference>
<name>A0AAD2HX19_9AGAR</name>
<dbReference type="Proteomes" id="UP001295794">
    <property type="component" value="Unassembled WGS sequence"/>
</dbReference>
<dbReference type="EMBL" id="CAVNYO010000461">
    <property type="protein sequence ID" value="CAK5282755.1"/>
    <property type="molecule type" value="Genomic_DNA"/>
</dbReference>